<evidence type="ECO:0000313" key="5">
    <source>
        <dbReference type="Proteomes" id="UP000032458"/>
    </source>
</evidence>
<dbReference type="InterPro" id="IPR029058">
    <property type="entry name" value="AB_hydrolase_fold"/>
</dbReference>
<dbReference type="SUPFAM" id="SSF53474">
    <property type="entry name" value="alpha/beta-Hydrolases"/>
    <property type="match status" value="1"/>
</dbReference>
<evidence type="ECO:0000259" key="3">
    <source>
        <dbReference type="Pfam" id="PF02627"/>
    </source>
</evidence>
<dbReference type="PATRIC" id="fig|1240678.4.peg.6140"/>
<evidence type="ECO:0000259" key="2">
    <source>
        <dbReference type="Pfam" id="PF00561"/>
    </source>
</evidence>
<dbReference type="InterPro" id="IPR012788">
    <property type="entry name" value="Decarb_PcaC"/>
</dbReference>
<evidence type="ECO:0000256" key="1">
    <source>
        <dbReference type="SAM" id="MobiDB-lite"/>
    </source>
</evidence>
<dbReference type="InterPro" id="IPR003779">
    <property type="entry name" value="CMD-like"/>
</dbReference>
<dbReference type="SUPFAM" id="SSF69118">
    <property type="entry name" value="AhpD-like"/>
    <property type="match status" value="1"/>
</dbReference>
<dbReference type="PANTHER" id="PTHR33570">
    <property type="entry name" value="4-CARBOXYMUCONOLACTONE DECARBOXYLASE FAMILY PROTEIN"/>
    <property type="match status" value="1"/>
</dbReference>
<proteinExistence type="predicted"/>
<comment type="caution">
    <text evidence="4">The sequence shown here is derived from an EMBL/GenBank/DDBJ whole genome shotgun (WGS) entry which is preliminary data.</text>
</comment>
<dbReference type="InterPro" id="IPR052512">
    <property type="entry name" value="4CMD/NDH-1_regulator"/>
</dbReference>
<dbReference type="Pfam" id="PF02627">
    <property type="entry name" value="CMD"/>
    <property type="match status" value="1"/>
</dbReference>
<dbReference type="PANTHER" id="PTHR33570:SF2">
    <property type="entry name" value="CARBOXYMUCONOLACTONE DECARBOXYLASE-LIKE DOMAIN-CONTAINING PROTEIN"/>
    <property type="match status" value="1"/>
</dbReference>
<dbReference type="NCBIfam" id="TIGR02425">
    <property type="entry name" value="decarb_PcaC"/>
    <property type="match status" value="1"/>
</dbReference>
<dbReference type="Proteomes" id="UP000032458">
    <property type="component" value="Unassembled WGS sequence"/>
</dbReference>
<dbReference type="InterPro" id="IPR000073">
    <property type="entry name" value="AB_hydrolase_1"/>
</dbReference>
<feature type="region of interest" description="Disordered" evidence="1">
    <location>
        <begin position="259"/>
        <end position="287"/>
    </location>
</feature>
<dbReference type="Pfam" id="PF00561">
    <property type="entry name" value="Abhydrolase_1"/>
    <property type="match status" value="1"/>
</dbReference>
<dbReference type="AlphaFoldDB" id="A0A0D7CH49"/>
<reference evidence="4 5" key="1">
    <citation type="submission" date="2014-09" db="EMBL/GenBank/DDBJ databases">
        <title>Draft genome sequence of Streptomyces natalensis ATCC 27448, producer of the antifungal pimaricin.</title>
        <authorList>
            <person name="Mendes M.V."/>
            <person name="Beites T."/>
            <person name="Pires S."/>
            <person name="Santos C.L."/>
            <person name="Moradas-Ferreira P."/>
        </authorList>
    </citation>
    <scope>NUCLEOTIDE SEQUENCE [LARGE SCALE GENOMIC DNA]</scope>
    <source>
        <strain evidence="4 5">ATCC 27448</strain>
    </source>
</reference>
<name>A0A0D7CH49_9ACTN</name>
<dbReference type="EMBL" id="JRKI01000034">
    <property type="protein sequence ID" value="KIZ15533.1"/>
    <property type="molecule type" value="Genomic_DNA"/>
</dbReference>
<accession>A0A0D7CH49</accession>
<dbReference type="InterPro" id="IPR029032">
    <property type="entry name" value="AhpD-like"/>
</dbReference>
<feature type="domain" description="Carboxymuconolactone decarboxylase-like" evidence="3">
    <location>
        <begin position="335"/>
        <end position="417"/>
    </location>
</feature>
<gene>
    <name evidence="4" type="ORF">SNA_28775</name>
</gene>
<evidence type="ECO:0000313" key="4">
    <source>
        <dbReference type="EMBL" id="KIZ15533.1"/>
    </source>
</evidence>
<dbReference type="Gene3D" id="1.20.1290.10">
    <property type="entry name" value="AhpD-like"/>
    <property type="match status" value="1"/>
</dbReference>
<organism evidence="4 5">
    <name type="scientific">Streptomyces natalensis ATCC 27448</name>
    <dbReference type="NCBI Taxonomy" id="1240678"/>
    <lineage>
        <taxon>Bacteria</taxon>
        <taxon>Bacillati</taxon>
        <taxon>Actinomycetota</taxon>
        <taxon>Actinomycetes</taxon>
        <taxon>Kitasatosporales</taxon>
        <taxon>Streptomycetaceae</taxon>
        <taxon>Streptomyces</taxon>
    </lineage>
</organism>
<dbReference type="Gene3D" id="3.40.50.1820">
    <property type="entry name" value="alpha/beta hydrolase"/>
    <property type="match status" value="1"/>
</dbReference>
<dbReference type="RefSeq" id="WP_044367133.1">
    <property type="nucleotide sequence ID" value="NZ_JRKI01000034.1"/>
</dbReference>
<dbReference type="PRINTS" id="PR00111">
    <property type="entry name" value="ABHYDROLASE"/>
</dbReference>
<keyword evidence="5" id="KW-1185">Reference proteome</keyword>
<dbReference type="GO" id="GO:0051920">
    <property type="term" value="F:peroxiredoxin activity"/>
    <property type="evidence" value="ECO:0007669"/>
    <property type="project" value="InterPro"/>
</dbReference>
<sequence length="428" mass="45767">MSEKTLQHRIDGPDDAPVLVLGASLGTTWHMWDRQIPELIRHWRVIRFDLPGHGGSPAHAASSVAELADRLVNTLDLLGVERFGYAGCNIGGAIGLQLALTRPHRVTSLALVSSSPRYGTADAWRQRGVVIRTNGLDPIARTAPEHWFTTGFAGAQPAIVEWAVQMVRTTDPGCYIAACEALASYDVRSSLGRVGVPTLVVVGSEDQVTPTTDARSLVAGIPDASLALVPGTSHLAPVEQPSAVTELLIRHFTTAWHDKPGPAGQQPALGAAAPKAQIAPPPPPTAPPAAIESGLTKHDTAHDGTYEAGIKIRREVLGDAHVDRAEAAADDFTGDFQDFLTRYAWGETWSRPGLDRRTRSIITLTALVARSHHDELALHTRAALRNGLTPAEIKEVLMHTAIYCGVPAANSAFAVAQRVIKEETTPEV</sequence>
<protein>
    <submittedName>
        <fullName evidence="4">3-oxoadipate enol-lactonase</fullName>
    </submittedName>
</protein>
<feature type="compositionally biased region" description="Low complexity" evidence="1">
    <location>
        <begin position="261"/>
        <end position="278"/>
    </location>
</feature>
<feature type="domain" description="AB hydrolase-1" evidence="2">
    <location>
        <begin position="18"/>
        <end position="127"/>
    </location>
</feature>